<gene>
    <name evidence="1" type="ORF">PR002_g6651</name>
</gene>
<name>A0A6A3N8E4_9STRA</name>
<proteinExistence type="predicted"/>
<dbReference type="EMBL" id="QXFU01000303">
    <property type="protein sequence ID" value="KAE9037277.1"/>
    <property type="molecule type" value="Genomic_DNA"/>
</dbReference>
<dbReference type="AlphaFoldDB" id="A0A6A3N8E4"/>
<evidence type="ECO:0000313" key="1">
    <source>
        <dbReference type="EMBL" id="KAE9037277.1"/>
    </source>
</evidence>
<organism evidence="1 2">
    <name type="scientific">Phytophthora rubi</name>
    <dbReference type="NCBI Taxonomy" id="129364"/>
    <lineage>
        <taxon>Eukaryota</taxon>
        <taxon>Sar</taxon>
        <taxon>Stramenopiles</taxon>
        <taxon>Oomycota</taxon>
        <taxon>Peronosporomycetes</taxon>
        <taxon>Peronosporales</taxon>
        <taxon>Peronosporaceae</taxon>
        <taxon>Phytophthora</taxon>
    </lineage>
</organism>
<reference evidence="1 2" key="1">
    <citation type="submission" date="2018-09" db="EMBL/GenBank/DDBJ databases">
        <title>Genomic investigation of the strawberry pathogen Phytophthora fragariae indicates pathogenicity is determined by transcriptional variation in three key races.</title>
        <authorList>
            <person name="Adams T.M."/>
            <person name="Armitage A.D."/>
            <person name="Sobczyk M.K."/>
            <person name="Bates H.J."/>
            <person name="Dunwell J.M."/>
            <person name="Nellist C.F."/>
            <person name="Harrison R.J."/>
        </authorList>
    </citation>
    <scope>NUCLEOTIDE SEQUENCE [LARGE SCALE GENOMIC DNA]</scope>
    <source>
        <strain evidence="1 2">SCRP324</strain>
    </source>
</reference>
<dbReference type="Proteomes" id="UP000435112">
    <property type="component" value="Unassembled WGS sequence"/>
</dbReference>
<protein>
    <submittedName>
        <fullName evidence="1">Uncharacterized protein</fullName>
    </submittedName>
</protein>
<accession>A0A6A3N8E4</accession>
<comment type="caution">
    <text evidence="1">The sequence shown here is derived from an EMBL/GenBank/DDBJ whole genome shotgun (WGS) entry which is preliminary data.</text>
</comment>
<sequence length="60" mass="6500">MTPAVSLTYLAIWPCGSDCEHCSLNSIIILCLSVFLRGLQGTLEGTFLLLGSTYILGFDM</sequence>
<evidence type="ECO:0000313" key="2">
    <source>
        <dbReference type="Proteomes" id="UP000435112"/>
    </source>
</evidence>